<organism evidence="6 7">
    <name type="scientific">[Clostridium] symbiosum ATCC 14940</name>
    <dbReference type="NCBI Taxonomy" id="411472"/>
    <lineage>
        <taxon>Bacteria</taxon>
        <taxon>Bacillati</taxon>
        <taxon>Bacillota</taxon>
        <taxon>Clostridia</taxon>
        <taxon>Lachnospirales</taxon>
        <taxon>Lachnospiraceae</taxon>
        <taxon>Otoolea</taxon>
    </lineage>
</organism>
<evidence type="ECO:0000259" key="4">
    <source>
        <dbReference type="Pfam" id="PF00370"/>
    </source>
</evidence>
<evidence type="ECO:0000313" key="7">
    <source>
        <dbReference type="Proteomes" id="UP000016491"/>
    </source>
</evidence>
<reference evidence="6 7" key="1">
    <citation type="submission" date="2013-07" db="EMBL/GenBank/DDBJ databases">
        <authorList>
            <person name="Weinstock G."/>
            <person name="Sodergren E."/>
            <person name="Wylie T."/>
            <person name="Fulton L."/>
            <person name="Fulton R."/>
            <person name="Fronick C."/>
            <person name="O'Laughlin M."/>
            <person name="Godfrey J."/>
            <person name="Miner T."/>
            <person name="Herter B."/>
            <person name="Appelbaum E."/>
            <person name="Cordes M."/>
            <person name="Lek S."/>
            <person name="Wollam A."/>
            <person name="Pepin K.H."/>
            <person name="Palsikar V.B."/>
            <person name="Mitreva M."/>
            <person name="Wilson R.K."/>
        </authorList>
    </citation>
    <scope>NUCLEOTIDE SEQUENCE [LARGE SCALE GENOMIC DNA]</scope>
    <source>
        <strain evidence="6 7">ATCC 14940</strain>
    </source>
</reference>
<dbReference type="Pfam" id="PF00370">
    <property type="entry name" value="FGGY_N"/>
    <property type="match status" value="1"/>
</dbReference>
<dbReference type="RefSeq" id="WP_021640968.1">
    <property type="nucleotide sequence ID" value="NZ_KE992823.1"/>
</dbReference>
<feature type="non-terminal residue" evidence="6">
    <location>
        <position position="1"/>
    </location>
</feature>
<dbReference type="InterPro" id="IPR000577">
    <property type="entry name" value="Carb_kinase_FGGY"/>
</dbReference>
<dbReference type="InterPro" id="IPR018484">
    <property type="entry name" value="FGGY_N"/>
</dbReference>
<evidence type="ECO:0000259" key="5">
    <source>
        <dbReference type="Pfam" id="PF02782"/>
    </source>
</evidence>
<keyword evidence="2" id="KW-0808">Transferase</keyword>
<dbReference type="CDD" id="cd07770">
    <property type="entry name" value="ASKHA_NBD_FGGY_GntK"/>
    <property type="match status" value="1"/>
</dbReference>
<keyword evidence="3 6" id="KW-0418">Kinase</keyword>
<dbReference type="Proteomes" id="UP000016491">
    <property type="component" value="Unassembled WGS sequence"/>
</dbReference>
<comment type="caution">
    <text evidence="6">The sequence shown here is derived from an EMBL/GenBank/DDBJ whole genome shotgun (WGS) entry which is preliminary data.</text>
</comment>
<evidence type="ECO:0000256" key="1">
    <source>
        <dbReference type="ARBA" id="ARBA00009156"/>
    </source>
</evidence>
<protein>
    <submittedName>
        <fullName evidence="6">Carbohydrate kinase, FGGY family protein</fullName>
    </submittedName>
</protein>
<comment type="similarity">
    <text evidence="1">Belongs to the FGGY kinase family.</text>
</comment>
<dbReference type="Gene3D" id="3.30.420.40">
    <property type="match status" value="2"/>
</dbReference>
<evidence type="ECO:0000313" key="6">
    <source>
        <dbReference type="EMBL" id="ERI74654.1"/>
    </source>
</evidence>
<gene>
    <name evidence="6" type="ORF">CLOSYM_03798</name>
</gene>
<feature type="domain" description="Carbohydrate kinase FGGY C-terminal" evidence="5">
    <location>
        <begin position="272"/>
        <end position="450"/>
    </location>
</feature>
<name>A0ABC9TTX1_CLOSY</name>
<dbReference type="PANTHER" id="PTHR43095:SF2">
    <property type="entry name" value="GLUCONOKINASE"/>
    <property type="match status" value="1"/>
</dbReference>
<dbReference type="PANTHER" id="PTHR43095">
    <property type="entry name" value="SUGAR KINASE"/>
    <property type="match status" value="1"/>
</dbReference>
<dbReference type="PIRSF" id="PIRSF000538">
    <property type="entry name" value="GlpK"/>
    <property type="match status" value="1"/>
</dbReference>
<dbReference type="AlphaFoldDB" id="A0ABC9TTX1"/>
<dbReference type="Pfam" id="PF02782">
    <property type="entry name" value="FGGY_C"/>
    <property type="match status" value="1"/>
</dbReference>
<evidence type="ECO:0000256" key="2">
    <source>
        <dbReference type="ARBA" id="ARBA00022679"/>
    </source>
</evidence>
<dbReference type="GO" id="GO:0016301">
    <property type="term" value="F:kinase activity"/>
    <property type="evidence" value="ECO:0007669"/>
    <property type="project" value="UniProtKB-KW"/>
</dbReference>
<evidence type="ECO:0000256" key="3">
    <source>
        <dbReference type="ARBA" id="ARBA00022777"/>
    </source>
</evidence>
<dbReference type="InterPro" id="IPR050406">
    <property type="entry name" value="FGGY_Carb_Kinase"/>
</dbReference>
<dbReference type="EMBL" id="AWSU01000306">
    <property type="protein sequence ID" value="ERI74654.1"/>
    <property type="molecule type" value="Genomic_DNA"/>
</dbReference>
<dbReference type="InterPro" id="IPR043129">
    <property type="entry name" value="ATPase_NBD"/>
</dbReference>
<feature type="domain" description="Carbohydrate kinase FGGY N-terminal" evidence="4">
    <location>
        <begin position="27"/>
        <end position="260"/>
    </location>
</feature>
<dbReference type="SUPFAM" id="SSF53067">
    <property type="entry name" value="Actin-like ATPase domain"/>
    <property type="match status" value="2"/>
</dbReference>
<accession>A0ABC9TTX1</accession>
<sequence>IKNFIFEIKNIVRQKNTDGRIDGDMKILVLESSTSSAKAMVYDTDKKLSSVKTRPYSRMFDNMTVHNAQTVFDETLTVAKELLDGRSDIDMISLGGTWHSLCLTDKDMNPVTPVLPWCYTGASDLCRKVREDTDYVHRYYHKTGCMVNAIYPFFKLRMFKEMGFDLSGYMAAGQNVYNTYRMTGKKLVTECVASGTGLMNIYNKKYEPELLRELGISESSLPEIIPYDRIYPLAKEPASVLGLKEGTPVIPSNSDGGLNQIGVGALKKGVMTFSVGTSGAIRLTTEAPIIPEEPSTWCYLSPKSWLSGAATSGACNCIDWFKETFAKAETYSNLETGFKEDSGRPIFLPFVFGERCPGWNDDRRGIFENLNASCSVQDLYKAVQEGILFNLYQCYETLTAVNGIPEHIKLSGGILNSPCWTQMCADIFEKDMEVDKQSQSSLMGGVVLAMELAGEIASVEDFCVEPVSVIKPNSRYANTYKKRYERYLDYYNAFKM</sequence>
<dbReference type="InterPro" id="IPR018485">
    <property type="entry name" value="FGGY_C"/>
</dbReference>
<proteinExistence type="inferred from homology"/>